<dbReference type="Pfam" id="PF09388">
    <property type="entry name" value="SpoOE-like"/>
    <property type="match status" value="1"/>
</dbReference>
<dbReference type="Proteomes" id="UP000184465">
    <property type="component" value="Unassembled WGS sequence"/>
</dbReference>
<dbReference type="EMBL" id="FRAG01000073">
    <property type="protein sequence ID" value="SHK49439.1"/>
    <property type="molecule type" value="Genomic_DNA"/>
</dbReference>
<keyword evidence="2" id="KW-1185">Reference proteome</keyword>
<dbReference type="Gene3D" id="4.10.280.10">
    <property type="entry name" value="Helix-loop-helix DNA-binding domain"/>
    <property type="match status" value="1"/>
</dbReference>
<organism evidence="1 2">
    <name type="scientific">Paramaledivibacter caminithermalis (strain DSM 15212 / CIP 107654 / DViRD3)</name>
    <name type="common">Clostridium caminithermale</name>
    <dbReference type="NCBI Taxonomy" id="1121301"/>
    <lineage>
        <taxon>Bacteria</taxon>
        <taxon>Bacillati</taxon>
        <taxon>Bacillota</taxon>
        <taxon>Clostridia</taxon>
        <taxon>Peptostreptococcales</taxon>
        <taxon>Caminicellaceae</taxon>
        <taxon>Paramaledivibacter</taxon>
    </lineage>
</organism>
<evidence type="ECO:0000313" key="2">
    <source>
        <dbReference type="Proteomes" id="UP000184465"/>
    </source>
</evidence>
<evidence type="ECO:0000313" key="1">
    <source>
        <dbReference type="EMBL" id="SHK49439.1"/>
    </source>
</evidence>
<protein>
    <submittedName>
        <fullName evidence="1">Spo0E like sporulation regulatory protein</fullName>
    </submittedName>
</protein>
<gene>
    <name evidence="1" type="ORF">SAMN02745912_03470</name>
</gene>
<accession>A0A1M6SXP0</accession>
<dbReference type="OrthoDB" id="2991049at2"/>
<dbReference type="AlphaFoldDB" id="A0A1M6SXP0"/>
<dbReference type="InterPro" id="IPR036638">
    <property type="entry name" value="HLH_DNA-bd_sf"/>
</dbReference>
<dbReference type="GO" id="GO:0046983">
    <property type="term" value="F:protein dimerization activity"/>
    <property type="evidence" value="ECO:0007669"/>
    <property type="project" value="InterPro"/>
</dbReference>
<reference evidence="1 2" key="1">
    <citation type="submission" date="2016-11" db="EMBL/GenBank/DDBJ databases">
        <authorList>
            <person name="Jaros S."/>
            <person name="Januszkiewicz K."/>
            <person name="Wedrychowicz H."/>
        </authorList>
    </citation>
    <scope>NUCLEOTIDE SEQUENCE [LARGE SCALE GENOMIC DNA]</scope>
    <source>
        <strain evidence="1 2">DSM 15212</strain>
    </source>
</reference>
<dbReference type="SUPFAM" id="SSF140500">
    <property type="entry name" value="BAS1536-like"/>
    <property type="match status" value="1"/>
</dbReference>
<dbReference type="InterPro" id="IPR018540">
    <property type="entry name" value="Spo0E-like"/>
</dbReference>
<dbReference type="InterPro" id="IPR037208">
    <property type="entry name" value="Spo0E-like_sf"/>
</dbReference>
<dbReference type="GO" id="GO:0043937">
    <property type="term" value="P:regulation of sporulation"/>
    <property type="evidence" value="ECO:0007669"/>
    <property type="project" value="InterPro"/>
</dbReference>
<dbReference type="RefSeq" id="WP_084112105.1">
    <property type="nucleotide sequence ID" value="NZ_FRAG01000073.1"/>
</dbReference>
<name>A0A1M6SXP0_PARC5</name>
<proteinExistence type="predicted"/>
<sequence>MTKVLSKLEKLRQDLELLIKICEEDLSHPFIVATSQKLDILINEYNKSITQ</sequence>